<dbReference type="Proteomes" id="UP000607311">
    <property type="component" value="Unassembled WGS sequence"/>
</dbReference>
<dbReference type="GO" id="GO:0016740">
    <property type="term" value="F:transferase activity"/>
    <property type="evidence" value="ECO:0007669"/>
    <property type="project" value="UniProtKB-KW"/>
</dbReference>
<proteinExistence type="predicted"/>
<gene>
    <name evidence="3" type="ORF">Vse01_54640</name>
</gene>
<evidence type="ECO:0000313" key="3">
    <source>
        <dbReference type="EMBL" id="GIJ36316.1"/>
    </source>
</evidence>
<dbReference type="SUPFAM" id="SSF51161">
    <property type="entry name" value="Trimeric LpxA-like enzymes"/>
    <property type="match status" value="1"/>
</dbReference>
<dbReference type="RefSeq" id="WP_093401864.1">
    <property type="nucleotide sequence ID" value="NZ_BOPD01000047.1"/>
</dbReference>
<accession>A0A9W5UWF6</accession>
<comment type="caution">
    <text evidence="3">The sequence shown here is derived from an EMBL/GenBank/DDBJ whole genome shotgun (WGS) entry which is preliminary data.</text>
</comment>
<keyword evidence="4" id="KW-1185">Reference proteome</keyword>
<dbReference type="InterPro" id="IPR011004">
    <property type="entry name" value="Trimer_LpxA-like_sf"/>
</dbReference>
<dbReference type="AlphaFoldDB" id="A0A9W5UWF6"/>
<dbReference type="PANTHER" id="PTHR43300">
    <property type="entry name" value="ACETYLTRANSFERASE"/>
    <property type="match status" value="1"/>
</dbReference>
<protein>
    <submittedName>
        <fullName evidence="3">N-acetyltransferase</fullName>
    </submittedName>
</protein>
<dbReference type="PANTHER" id="PTHR43300:SF4">
    <property type="entry name" value="ACYL-[ACYL-CARRIER-PROTEIN]--UDP-N-ACETYLGLUCOSAMINE O-ACYLTRANSFERASE"/>
    <property type="match status" value="1"/>
</dbReference>
<dbReference type="PROSITE" id="PS00101">
    <property type="entry name" value="HEXAPEP_TRANSFERASES"/>
    <property type="match status" value="1"/>
</dbReference>
<organism evidence="3 4">
    <name type="scientific">Micromonospora sediminimaris</name>
    <dbReference type="NCBI Taxonomy" id="547162"/>
    <lineage>
        <taxon>Bacteria</taxon>
        <taxon>Bacillati</taxon>
        <taxon>Actinomycetota</taxon>
        <taxon>Actinomycetes</taxon>
        <taxon>Micromonosporales</taxon>
        <taxon>Micromonosporaceae</taxon>
        <taxon>Micromonospora</taxon>
    </lineage>
</organism>
<dbReference type="InterPro" id="IPR018357">
    <property type="entry name" value="Hexapep_transf_CS"/>
</dbReference>
<name>A0A9W5UWF6_9ACTN</name>
<dbReference type="Pfam" id="PF14602">
    <property type="entry name" value="Hexapep_2"/>
    <property type="match status" value="1"/>
</dbReference>
<keyword evidence="1" id="KW-0808">Transferase</keyword>
<dbReference type="OrthoDB" id="2643438at2"/>
<evidence type="ECO:0000313" key="4">
    <source>
        <dbReference type="Proteomes" id="UP000607311"/>
    </source>
</evidence>
<dbReference type="Pfam" id="PF00132">
    <property type="entry name" value="Hexapep"/>
    <property type="match status" value="1"/>
</dbReference>
<dbReference type="EMBL" id="BOPD01000047">
    <property type="protein sequence ID" value="GIJ36316.1"/>
    <property type="molecule type" value="Genomic_DNA"/>
</dbReference>
<reference evidence="3" key="1">
    <citation type="submission" date="2021-01" db="EMBL/GenBank/DDBJ databases">
        <title>Whole genome shotgun sequence of Verrucosispora sediminis NBRC 107745.</title>
        <authorList>
            <person name="Komaki H."/>
            <person name="Tamura T."/>
        </authorList>
    </citation>
    <scope>NUCLEOTIDE SEQUENCE</scope>
    <source>
        <strain evidence="3">NBRC 107745</strain>
    </source>
</reference>
<keyword evidence="2" id="KW-0677">Repeat</keyword>
<dbReference type="CDD" id="cd03358">
    <property type="entry name" value="LbH_WxcM_N_like"/>
    <property type="match status" value="1"/>
</dbReference>
<dbReference type="InterPro" id="IPR001451">
    <property type="entry name" value="Hexapep"/>
</dbReference>
<sequence length="205" mass="21679">MTEKPTPTTSRTSDPPFIAESAEVAPAARIGARTRIWHHSQVDADVRIGEDCVLGKGVHVASAAVIGNLVKIQDGCGVFGATLEDGVMLAPGVYLLEDPAPRAVNPSGHLKGRNDWRREPVTIRYGATIGANSVIAPGVTIGRYALVGIGSVVGHDVPDHGLVMGNPARQLGWSCMCGHRLNDNLTCPTCGRLYHQRPYGLSLAT</sequence>
<dbReference type="InterPro" id="IPR050179">
    <property type="entry name" value="Trans_hexapeptide_repeat"/>
</dbReference>
<evidence type="ECO:0000256" key="2">
    <source>
        <dbReference type="ARBA" id="ARBA00022737"/>
    </source>
</evidence>
<evidence type="ECO:0000256" key="1">
    <source>
        <dbReference type="ARBA" id="ARBA00022679"/>
    </source>
</evidence>
<dbReference type="Gene3D" id="2.160.10.10">
    <property type="entry name" value="Hexapeptide repeat proteins"/>
    <property type="match status" value="1"/>
</dbReference>